<dbReference type="EMBL" id="JACHLC010000002">
    <property type="protein sequence ID" value="MBB6371138.1"/>
    <property type="molecule type" value="Genomic_DNA"/>
</dbReference>
<accession>A0A841NBR3</accession>
<evidence type="ECO:0000256" key="2">
    <source>
        <dbReference type="SAM" id="MobiDB-lite"/>
    </source>
</evidence>
<keyword evidence="1 3" id="KW-0732">Signal</keyword>
<sequence>MKIKLFLLSLLLLSGFLQSQTVTIDLSTGKNSDGTLMNAPPPDVTGGTSEADPDWSVTRPGEIAQVGTKTRHTYTGWSFPALGITANALQSRWITDKDGWANVGDGYYNYYSKSFTVPNGSTDITLNIRSLSFVRNWTYLVRTDVVPNTEELITQTTWMSDGAKGWLNSRSPEVINKSITPGTYIIKVKLYTNNGGVTNALNVHGLVSYTPQTCTAPAPSVSTPVVYCQNAAASQLSATGTGLLWYTEATGGTGSSTAPTPSTNNAGTTSYYVSQTLNGCEGPREKIDVTVNAVPGSPGVNTPVVYCQNTTSSPLSATGTGLLWYTAATGGTGNTTAPVPTTGSAGTTSYYVSQTVNGCESTRSLIDVIVNTPPGLPGVTSPVIYCQNDTASPLSATGTGLLWYATATGGTGNTVAPTPDTTIAGSTDYWVSQTANGCEGSRAKITVTVNAGPDAPTVGVITQPSCSVSTGSVVLSGLPAGNWTITANPGGATLTGNTSTATFTNLAPGTSYYFNVKTGTGCNSALSDEVVISSVSGITGNDKVCKGSTITLSVPSNILGAGTNPWSLSSAVSGVTLTKDATNPNVATLAANTSVTATSVTVKFTTSTGCILTKTVSIGTVVTPTFSISSSICFGQNYTLPATANNTVTVNGTATPITGTWSPAIVDNTVKGIYTFTPNQLPGYCINSTSVTINISNSLEKYSGDAYQTVNAGTAIHNIFYRIIGGTTATVTGLPTGVTSTVVTGGAGLKEVRISGTPTTPGTYNFTVTVPNASCPATATGKIIVNPTGTVDWTLAPNSYIFTGKDDNDTTKDVDGIKIPVKKAFSVWKDDRDPVLSFNTPVPAGSQLSAYVYWEDVSGIIKSDSSYKLILDGSGEDAKILVPVNKTRGEGNAVIALHAGTNGNSSDPIYWTWHVWVTDDPRTNGSTYNQGYEKDKKGVNAFANWKWMDRNLGATNAQFLGNDWNKSAGLMYQWGRKDAIPPMIYKDGTKYEIHGEIGKGRKFNPFAPVASDDKFEFGWKLRPNNAGTLNDHSEVVKNLKYAATHPLQLITYTNFLGETWFSDQEYRVTGLMDGAYYSNRISWDLWSDNRGGMFSQSGSSDAETDTDSKTYELKSSYDPCPCGWRIPSHYGGSLGGATGNNNTSPWGRGGGGNDDVYNNWKTASVLNNLGIPNSNGFYLDTYTTDGDPIVNEGKSLSYISLKTTNSMLPNIKVYPSLGFDFSGQTDRKLDYFPLTGGYVYFGPQEKVDYYRASEGVSYVNWLATAGFATSTYSPWNGVRGMGIVADYKTTPDKLNLSYSIAQTARVKGAGTVRCIKDPNDIYMPSVFKTEYIYPSVSPQYTLENLKTWAKEPNSYVILPAATSKTFSIKKAVAMHKLYLTDNEAFPANVSVSVYWTTKKNNVDPINATYSPGSNSEDGSITIDRTAGQYGNAVVALHNGLTQSSPVIWSWHIWLPETEPVGIQEYLTEIPYDITANGATSGVSPSGHVINNSYSLVLPPLKTVFMDRNLGALIAFPTTTTPIDSDEYKKTMGLHYQFGRKDPLPSFLDGNIYRNSQLIGAAQYNSTAGGYISNYSQYASNITPADKREAAVRKVLKYSSENPLTYLNQDITKTGTLGGAPYEKPKDWISEDQGIAFERWGHAGEKSPFDPCPEGWRVPDTSYSFASSYTGDGVKGNSPWYLGGKAVTDPAPNSVSKIGIGQTYRASAANNYKGVLVNSTSGNNAGWVFNGNNNGKPYNIGNYPIAGIRNGSSVTTNEIGVWSASMDDNMFGNALGLNIKSGLMTTGIGMNPYAAMSCRCAKDEPRYLGIPVTNNSGAQAKTVLASKEVQEKVKAEKLVLYPIPVSNTLNISATDSKDYYYEIYNMSGQLVKKGKFENRQTDVSSLVSGAYLVRINDSDTIVKIIKK</sequence>
<evidence type="ECO:0008006" key="8">
    <source>
        <dbReference type="Google" id="ProtNLM"/>
    </source>
</evidence>
<reference evidence="6 7" key="1">
    <citation type="submission" date="2020-08" db="EMBL/GenBank/DDBJ databases">
        <title>Functional genomics of gut bacteria from endangered species of beetles.</title>
        <authorList>
            <person name="Carlos-Shanley C."/>
        </authorList>
    </citation>
    <scope>NUCLEOTIDE SEQUENCE [LARGE SCALE GENOMIC DNA]</scope>
    <source>
        <strain evidence="6 7">S00136</strain>
    </source>
</reference>
<evidence type="ECO:0000259" key="4">
    <source>
        <dbReference type="Pfam" id="PF18962"/>
    </source>
</evidence>
<protein>
    <recommendedName>
        <fullName evidence="8">Por secretion system C-terminal sorting domain-containing protein</fullName>
    </recommendedName>
</protein>
<dbReference type="Proteomes" id="UP000589738">
    <property type="component" value="Unassembled WGS sequence"/>
</dbReference>
<dbReference type="Pfam" id="PF19081">
    <property type="entry name" value="Ig_7"/>
    <property type="match status" value="3"/>
</dbReference>
<name>A0A841NBR3_9FLAO</name>
<dbReference type="InterPro" id="IPR026444">
    <property type="entry name" value="Secre_tail"/>
</dbReference>
<evidence type="ECO:0000313" key="7">
    <source>
        <dbReference type="Proteomes" id="UP000589738"/>
    </source>
</evidence>
<keyword evidence="7" id="KW-1185">Reference proteome</keyword>
<gene>
    <name evidence="6" type="ORF">HNP36_002214</name>
</gene>
<organism evidence="6 7">
    <name type="scientific">Chryseobacterium shigense</name>
    <dbReference type="NCBI Taxonomy" id="297244"/>
    <lineage>
        <taxon>Bacteria</taxon>
        <taxon>Pseudomonadati</taxon>
        <taxon>Bacteroidota</taxon>
        <taxon>Flavobacteriia</taxon>
        <taxon>Flavobacteriales</taxon>
        <taxon>Weeksellaceae</taxon>
        <taxon>Chryseobacterium group</taxon>
        <taxon>Chryseobacterium</taxon>
    </lineage>
</organism>
<evidence type="ECO:0000259" key="5">
    <source>
        <dbReference type="Pfam" id="PF19081"/>
    </source>
</evidence>
<feature type="chain" id="PRO_5032696020" description="Por secretion system C-terminal sorting domain-containing protein" evidence="3">
    <location>
        <begin position="20"/>
        <end position="1906"/>
    </location>
</feature>
<dbReference type="InterPro" id="IPR013783">
    <property type="entry name" value="Ig-like_fold"/>
</dbReference>
<feature type="domain" description="Ig-like" evidence="5">
    <location>
        <begin position="295"/>
        <end position="371"/>
    </location>
</feature>
<dbReference type="InterPro" id="IPR044023">
    <property type="entry name" value="Ig_7"/>
</dbReference>
<dbReference type="Pfam" id="PF18962">
    <property type="entry name" value="Por_Secre_tail"/>
    <property type="match status" value="1"/>
</dbReference>
<feature type="region of interest" description="Disordered" evidence="2">
    <location>
        <begin position="30"/>
        <end position="53"/>
    </location>
</feature>
<feature type="domain" description="Ig-like" evidence="5">
    <location>
        <begin position="218"/>
        <end position="292"/>
    </location>
</feature>
<dbReference type="NCBIfam" id="TIGR04183">
    <property type="entry name" value="Por_Secre_tail"/>
    <property type="match status" value="1"/>
</dbReference>
<feature type="domain" description="Ig-like" evidence="5">
    <location>
        <begin position="374"/>
        <end position="450"/>
    </location>
</feature>
<feature type="domain" description="Secretion system C-terminal sorting" evidence="4">
    <location>
        <begin position="1839"/>
        <end position="1903"/>
    </location>
</feature>
<evidence type="ECO:0000313" key="6">
    <source>
        <dbReference type="EMBL" id="MBB6371138.1"/>
    </source>
</evidence>
<evidence type="ECO:0000256" key="3">
    <source>
        <dbReference type="SAM" id="SignalP"/>
    </source>
</evidence>
<dbReference type="RefSeq" id="WP_184162972.1">
    <property type="nucleotide sequence ID" value="NZ_JACHLC010000002.1"/>
</dbReference>
<proteinExistence type="predicted"/>
<evidence type="ECO:0000256" key="1">
    <source>
        <dbReference type="ARBA" id="ARBA00022729"/>
    </source>
</evidence>
<dbReference type="Gene3D" id="2.60.40.10">
    <property type="entry name" value="Immunoglobulins"/>
    <property type="match status" value="1"/>
</dbReference>
<feature type="signal peptide" evidence="3">
    <location>
        <begin position="1"/>
        <end position="19"/>
    </location>
</feature>
<comment type="caution">
    <text evidence="6">The sequence shown here is derived from an EMBL/GenBank/DDBJ whole genome shotgun (WGS) entry which is preliminary data.</text>
</comment>